<evidence type="ECO:0000313" key="1">
    <source>
        <dbReference type="EMBL" id="CAE8640506.1"/>
    </source>
</evidence>
<feature type="non-terminal residue" evidence="1">
    <location>
        <position position="1"/>
    </location>
</feature>
<name>A0A813HQU6_POLGL</name>
<accession>A0A813HQU6</accession>
<dbReference type="OrthoDB" id="66881at2759"/>
<protein>
    <submittedName>
        <fullName evidence="1">Uncharacterized protein</fullName>
    </submittedName>
</protein>
<evidence type="ECO:0000313" key="2">
    <source>
        <dbReference type="Proteomes" id="UP000654075"/>
    </source>
</evidence>
<organism evidence="1 2">
    <name type="scientific">Polarella glacialis</name>
    <name type="common">Dinoflagellate</name>
    <dbReference type="NCBI Taxonomy" id="89957"/>
    <lineage>
        <taxon>Eukaryota</taxon>
        <taxon>Sar</taxon>
        <taxon>Alveolata</taxon>
        <taxon>Dinophyceae</taxon>
        <taxon>Suessiales</taxon>
        <taxon>Suessiaceae</taxon>
        <taxon>Polarella</taxon>
    </lineage>
</organism>
<sequence length="164" mass="18467">TLLEHKAKKIYIMCRKRNLCGMKACSWLVGQSEVPIPGTVVMEMFQKMYDLVGFDAWSAFSVKTDAKRSFCHISQKTVFGVTDVYFLAGYYGLMEVVVDEIKRLTHHCVHTKKGRKIEAQVLVKAVGTVPSFQMDKMLGCKELVGVWCNGDCLRPVGCNGMFVE</sequence>
<keyword evidence="2" id="KW-1185">Reference proteome</keyword>
<dbReference type="EMBL" id="CAJNNV010032612">
    <property type="protein sequence ID" value="CAE8640506.1"/>
    <property type="molecule type" value="Genomic_DNA"/>
</dbReference>
<comment type="caution">
    <text evidence="1">The sequence shown here is derived from an EMBL/GenBank/DDBJ whole genome shotgun (WGS) entry which is preliminary data.</text>
</comment>
<feature type="non-terminal residue" evidence="1">
    <location>
        <position position="164"/>
    </location>
</feature>
<reference evidence="1" key="1">
    <citation type="submission" date="2021-02" db="EMBL/GenBank/DDBJ databases">
        <authorList>
            <person name="Dougan E. K."/>
            <person name="Rhodes N."/>
            <person name="Thang M."/>
            <person name="Chan C."/>
        </authorList>
    </citation>
    <scope>NUCLEOTIDE SEQUENCE</scope>
</reference>
<gene>
    <name evidence="1" type="ORF">PGLA1383_LOCUS55351</name>
</gene>
<proteinExistence type="predicted"/>
<dbReference type="Proteomes" id="UP000654075">
    <property type="component" value="Unassembled WGS sequence"/>
</dbReference>
<dbReference type="AlphaFoldDB" id="A0A813HQU6"/>